<accession>A0AAV7NS52</accession>
<dbReference type="PANTHER" id="PTHR33198">
    <property type="entry name" value="ANK_REP_REGION DOMAIN-CONTAINING PROTEIN-RELATED"/>
    <property type="match status" value="1"/>
</dbReference>
<dbReference type="EMBL" id="JANPWB010000012">
    <property type="protein sequence ID" value="KAJ1117482.1"/>
    <property type="molecule type" value="Genomic_DNA"/>
</dbReference>
<keyword evidence="2" id="KW-1185">Reference proteome</keyword>
<evidence type="ECO:0008006" key="3">
    <source>
        <dbReference type="Google" id="ProtNLM"/>
    </source>
</evidence>
<evidence type="ECO:0000313" key="1">
    <source>
        <dbReference type="EMBL" id="KAJ1117482.1"/>
    </source>
</evidence>
<comment type="caution">
    <text evidence="1">The sequence shown here is derived from an EMBL/GenBank/DDBJ whole genome shotgun (WGS) entry which is preliminary data.</text>
</comment>
<sequence length="137" mass="15989">MKGSQLTEPSQQFIALCNLIGKAVGQIIKELLTDAASSYQGICEALKRKFLHKRNTDYELYSFKLAFQERDESMGEFFFRLKHLARYCTFDTFTTEDALHLRFIEGCQSESLNRRLLKKNYSLVEIEEMTRVNDQAE</sequence>
<gene>
    <name evidence="1" type="ORF">NDU88_005682</name>
</gene>
<reference evidence="1" key="1">
    <citation type="journal article" date="2022" name="bioRxiv">
        <title>Sequencing and chromosome-scale assembly of the giantPleurodeles waltlgenome.</title>
        <authorList>
            <person name="Brown T."/>
            <person name="Elewa A."/>
            <person name="Iarovenko S."/>
            <person name="Subramanian E."/>
            <person name="Araus A.J."/>
            <person name="Petzold A."/>
            <person name="Susuki M."/>
            <person name="Suzuki K.-i.T."/>
            <person name="Hayashi T."/>
            <person name="Toyoda A."/>
            <person name="Oliveira C."/>
            <person name="Osipova E."/>
            <person name="Leigh N.D."/>
            <person name="Simon A."/>
            <person name="Yun M.H."/>
        </authorList>
    </citation>
    <scope>NUCLEOTIDE SEQUENCE</scope>
    <source>
        <strain evidence="1">20211129_DDA</strain>
        <tissue evidence="1">Liver</tissue>
    </source>
</reference>
<protein>
    <recommendedName>
        <fullName evidence="3">Retrotransposon gag domain-containing protein</fullName>
    </recommendedName>
</protein>
<dbReference type="PANTHER" id="PTHR33198:SF20">
    <property type="entry name" value="RETROTRANSPOSON GAG DOMAIN-CONTAINING PROTEIN"/>
    <property type="match status" value="1"/>
</dbReference>
<name>A0AAV7NS52_PLEWA</name>
<organism evidence="1 2">
    <name type="scientific">Pleurodeles waltl</name>
    <name type="common">Iberian ribbed newt</name>
    <dbReference type="NCBI Taxonomy" id="8319"/>
    <lineage>
        <taxon>Eukaryota</taxon>
        <taxon>Metazoa</taxon>
        <taxon>Chordata</taxon>
        <taxon>Craniata</taxon>
        <taxon>Vertebrata</taxon>
        <taxon>Euteleostomi</taxon>
        <taxon>Amphibia</taxon>
        <taxon>Batrachia</taxon>
        <taxon>Caudata</taxon>
        <taxon>Salamandroidea</taxon>
        <taxon>Salamandridae</taxon>
        <taxon>Pleurodelinae</taxon>
        <taxon>Pleurodeles</taxon>
    </lineage>
</organism>
<dbReference type="Proteomes" id="UP001066276">
    <property type="component" value="Chromosome 8"/>
</dbReference>
<proteinExistence type="predicted"/>
<dbReference type="AlphaFoldDB" id="A0AAV7NS52"/>
<evidence type="ECO:0000313" key="2">
    <source>
        <dbReference type="Proteomes" id="UP001066276"/>
    </source>
</evidence>